<dbReference type="InterPro" id="IPR020568">
    <property type="entry name" value="Ribosomal_Su5_D2-typ_SF"/>
</dbReference>
<name>A0A9D0YU47_9FIRM</name>
<evidence type="ECO:0000256" key="5">
    <source>
        <dbReference type="ARBA" id="ARBA00023251"/>
    </source>
</evidence>
<evidence type="ECO:0000256" key="1">
    <source>
        <dbReference type="ARBA" id="ARBA00003987"/>
    </source>
</evidence>
<organism evidence="7 8">
    <name type="scientific">Candidatus Enterenecus faecium</name>
    <dbReference type="NCBI Taxonomy" id="2840780"/>
    <lineage>
        <taxon>Bacteria</taxon>
        <taxon>Bacillati</taxon>
        <taxon>Bacillota</taxon>
        <taxon>Clostridia</taxon>
        <taxon>Eubacteriales</taxon>
        <taxon>Candidatus Enterenecus</taxon>
    </lineage>
</organism>
<dbReference type="Proteomes" id="UP000886879">
    <property type="component" value="Unassembled WGS sequence"/>
</dbReference>
<dbReference type="InterPro" id="IPR000640">
    <property type="entry name" value="EFG_V-like"/>
</dbReference>
<dbReference type="InterPro" id="IPR005225">
    <property type="entry name" value="Small_GTP-bd"/>
</dbReference>
<evidence type="ECO:0000259" key="6">
    <source>
        <dbReference type="PROSITE" id="PS51722"/>
    </source>
</evidence>
<dbReference type="Gene3D" id="2.40.30.10">
    <property type="entry name" value="Translation factors"/>
    <property type="match status" value="1"/>
</dbReference>
<accession>A0A9D0YU47</accession>
<comment type="function">
    <text evidence="1">Abolishes the inhibitory effect of tetracyclin on protein synthesis by a non-covalent modification of the ribosomes.</text>
</comment>
<dbReference type="Pfam" id="PF05991">
    <property type="entry name" value="NYN_YacP"/>
    <property type="match status" value="1"/>
</dbReference>
<dbReference type="PRINTS" id="PR00315">
    <property type="entry name" value="ELONGATNFCT"/>
</dbReference>
<dbReference type="Pfam" id="PF00679">
    <property type="entry name" value="EFG_C"/>
    <property type="match status" value="1"/>
</dbReference>
<dbReference type="CDD" id="cd10912">
    <property type="entry name" value="PIN_YacP-like"/>
    <property type="match status" value="1"/>
</dbReference>
<comment type="caution">
    <text evidence="7">The sequence shown here is derived from an EMBL/GenBank/DDBJ whole genome shotgun (WGS) entry which is preliminary data.</text>
</comment>
<dbReference type="SUPFAM" id="SSF54980">
    <property type="entry name" value="EF-G C-terminal domain-like"/>
    <property type="match status" value="2"/>
</dbReference>
<dbReference type="InterPro" id="IPR035647">
    <property type="entry name" value="EFG_III/V"/>
</dbReference>
<sequence length="847" mass="95026">MKRLTTGIMAHVDAGKTTLTEAMLYLTGNIRRLGRVDHGDAFLDTQELERERGITIYAKQAILRRGDLELTLVDTPGHVDFSAETERALQVLDCAILVVSAADGVQGHTETLWQLLEEAGVPVFLFVNKMDQPNEGKDAILKQLEGRLGHGFVDMADPEARGEGAALCSEELMERYLSGEEFTQEELAALVVQRQLFPVYFGSALQVEGVEELLDGIEAYTLEPEWPQDFGARVFKITRDERGERLTWLKVTGGQLRVREVLHGPDWEEKVNQIRLYSGAKFTAMDVAPAGTVCAVTGLTHTTAGEGLGAEENWSGPRLEPVLSYQVIPPEGVDASTLLERLRRLEEEEPQLQVEWEPHAEQVRVKLMGQVHREVLERELRRRFDLDVTFGPGSIVYLETLAKPVEGVGHFEPLRHYAEVHLLLEPLERGAGLQIDTVCSEDVLDGNWQRLILTHLVERQHVGVLTGSPITDLKLTLLTGKGHLKHTEGGDFRQATYRAIRQGLMMGETILLEPWYTFRLEVPGESVGRAMTDVQRMCGDFEGPEMRGETAVLTGSLPVSEVGDYWSQVAAYTQGRGRFSCRLDGYRPCHNTQQVVEERGYDPDRDVDNPSGSVFCDHGAGVHVPWNEVRSHMHVDSGWLPEEERARKAQPAPQFQRGYASQVALDKELEEIFARTYGAVKPRAFHSVKATTKPKERPWKGLKKRTGKDYLLVDGYNIIHAWEDLSALAREDLDGARAKLIDLLRNYQSWRGCRVIVVFDAYKVKGGKGAVEQLGDLYVVYTKEAETADMYIERTTYQLSRDNRVRVATSDGLEQMIILGHGAQRMSAAELKYETDQVMAQIRDTIG</sequence>
<dbReference type="GO" id="GO:0046677">
    <property type="term" value="P:response to antibiotic"/>
    <property type="evidence" value="ECO:0007669"/>
    <property type="project" value="UniProtKB-KW"/>
</dbReference>
<dbReference type="Gene3D" id="3.40.50.300">
    <property type="entry name" value="P-loop containing nucleotide triphosphate hydrolases"/>
    <property type="match status" value="1"/>
</dbReference>
<dbReference type="Gene3D" id="3.30.70.240">
    <property type="match status" value="1"/>
</dbReference>
<evidence type="ECO:0000313" key="8">
    <source>
        <dbReference type="Proteomes" id="UP000886879"/>
    </source>
</evidence>
<dbReference type="InterPro" id="IPR014721">
    <property type="entry name" value="Ribsml_uS5_D2-typ_fold_subgr"/>
</dbReference>
<dbReference type="SUPFAM" id="SSF52540">
    <property type="entry name" value="P-loop containing nucleoside triphosphate hydrolases"/>
    <property type="match status" value="1"/>
</dbReference>
<dbReference type="InterPro" id="IPR005517">
    <property type="entry name" value="Transl_elong_EFG/EF2_IV"/>
</dbReference>
<dbReference type="Gene3D" id="3.30.230.10">
    <property type="match status" value="1"/>
</dbReference>
<dbReference type="SMART" id="SM00889">
    <property type="entry name" value="EFG_IV"/>
    <property type="match status" value="1"/>
</dbReference>
<dbReference type="Gene3D" id="3.30.70.870">
    <property type="entry name" value="Elongation Factor G (Translational Gtpase), domain 3"/>
    <property type="match status" value="1"/>
</dbReference>
<dbReference type="GO" id="GO:0003924">
    <property type="term" value="F:GTPase activity"/>
    <property type="evidence" value="ECO:0007669"/>
    <property type="project" value="InterPro"/>
</dbReference>
<gene>
    <name evidence="7" type="ORF">IAD31_04490</name>
</gene>
<dbReference type="SMART" id="SM00838">
    <property type="entry name" value="EFG_C"/>
    <property type="match status" value="1"/>
</dbReference>
<feature type="domain" description="Tr-type G" evidence="6">
    <location>
        <begin position="1"/>
        <end position="225"/>
    </location>
</feature>
<dbReference type="GO" id="GO:0005525">
    <property type="term" value="F:GTP binding"/>
    <property type="evidence" value="ECO:0007669"/>
    <property type="project" value="UniProtKB-KW"/>
</dbReference>
<dbReference type="InterPro" id="IPR009000">
    <property type="entry name" value="Transl_B-barrel_sf"/>
</dbReference>
<evidence type="ECO:0000256" key="4">
    <source>
        <dbReference type="ARBA" id="ARBA00023134"/>
    </source>
</evidence>
<dbReference type="InterPro" id="IPR027417">
    <property type="entry name" value="P-loop_NTPase"/>
</dbReference>
<dbReference type="InterPro" id="IPR000795">
    <property type="entry name" value="T_Tr_GTP-bd_dom"/>
</dbReference>
<proteinExistence type="predicted"/>
<keyword evidence="4" id="KW-0342">GTP-binding</keyword>
<dbReference type="SUPFAM" id="SSF54211">
    <property type="entry name" value="Ribosomal protein S5 domain 2-like"/>
    <property type="match status" value="1"/>
</dbReference>
<dbReference type="Pfam" id="PF00009">
    <property type="entry name" value="GTP_EFTU"/>
    <property type="match status" value="1"/>
</dbReference>
<dbReference type="Pfam" id="PF22042">
    <property type="entry name" value="EF-G_D2"/>
    <property type="match status" value="1"/>
</dbReference>
<dbReference type="SUPFAM" id="SSF50447">
    <property type="entry name" value="Translation proteins"/>
    <property type="match status" value="1"/>
</dbReference>
<dbReference type="NCBIfam" id="TIGR00231">
    <property type="entry name" value="small_GTP"/>
    <property type="match status" value="1"/>
</dbReference>
<dbReference type="PROSITE" id="PS51722">
    <property type="entry name" value="G_TR_2"/>
    <property type="match status" value="1"/>
</dbReference>
<keyword evidence="5" id="KW-0046">Antibiotic resistance</keyword>
<keyword evidence="2" id="KW-0547">Nucleotide-binding</keyword>
<protein>
    <submittedName>
        <fullName evidence="7">NYN domain-containing protein</fullName>
    </submittedName>
</protein>
<evidence type="ECO:0000256" key="3">
    <source>
        <dbReference type="ARBA" id="ARBA00022917"/>
    </source>
</evidence>
<keyword evidence="3" id="KW-0648">Protein biosynthesis</keyword>
<evidence type="ECO:0000256" key="2">
    <source>
        <dbReference type="ARBA" id="ARBA00022741"/>
    </source>
</evidence>
<dbReference type="GO" id="GO:0006412">
    <property type="term" value="P:translation"/>
    <property type="evidence" value="ECO:0007669"/>
    <property type="project" value="UniProtKB-KW"/>
</dbReference>
<dbReference type="InterPro" id="IPR010298">
    <property type="entry name" value="YacP-like"/>
</dbReference>
<dbReference type="InterPro" id="IPR041095">
    <property type="entry name" value="EFG_II"/>
</dbReference>
<dbReference type="AlphaFoldDB" id="A0A9D0YU47"/>
<dbReference type="PANTHER" id="PTHR43261">
    <property type="entry name" value="TRANSLATION ELONGATION FACTOR G-RELATED"/>
    <property type="match status" value="1"/>
</dbReference>
<reference evidence="7" key="1">
    <citation type="submission" date="2020-10" db="EMBL/GenBank/DDBJ databases">
        <authorList>
            <person name="Gilroy R."/>
        </authorList>
    </citation>
    <scope>NUCLEOTIDE SEQUENCE</scope>
    <source>
        <strain evidence="7">ChiGjej2B2-12916</strain>
    </source>
</reference>
<dbReference type="EMBL" id="DVFO01000044">
    <property type="protein sequence ID" value="HIQ60838.1"/>
    <property type="molecule type" value="Genomic_DNA"/>
</dbReference>
<dbReference type="InterPro" id="IPR035650">
    <property type="entry name" value="Tet_C"/>
</dbReference>
<dbReference type="PANTHER" id="PTHR43261:SF1">
    <property type="entry name" value="RIBOSOME-RELEASING FACTOR 2, MITOCHONDRIAL"/>
    <property type="match status" value="1"/>
</dbReference>
<dbReference type="GO" id="GO:0032790">
    <property type="term" value="P:ribosome disassembly"/>
    <property type="evidence" value="ECO:0007669"/>
    <property type="project" value="TreeGrafter"/>
</dbReference>
<dbReference type="Pfam" id="PF03764">
    <property type="entry name" value="EFG_IV"/>
    <property type="match status" value="1"/>
</dbReference>
<evidence type="ECO:0000313" key="7">
    <source>
        <dbReference type="EMBL" id="HIQ60838.1"/>
    </source>
</evidence>
<dbReference type="InterPro" id="IPR053905">
    <property type="entry name" value="EF-G-like_DII"/>
</dbReference>
<dbReference type="Pfam" id="PF14492">
    <property type="entry name" value="EFG_III"/>
    <property type="match status" value="1"/>
</dbReference>
<dbReference type="CDD" id="cd03711">
    <property type="entry name" value="Tet_C"/>
    <property type="match status" value="1"/>
</dbReference>
<reference evidence="7" key="2">
    <citation type="journal article" date="2021" name="PeerJ">
        <title>Extensive microbial diversity within the chicken gut microbiome revealed by metagenomics and culture.</title>
        <authorList>
            <person name="Gilroy R."/>
            <person name="Ravi A."/>
            <person name="Getino M."/>
            <person name="Pursley I."/>
            <person name="Horton D.L."/>
            <person name="Alikhan N.F."/>
            <person name="Baker D."/>
            <person name="Gharbi K."/>
            <person name="Hall N."/>
            <person name="Watson M."/>
            <person name="Adriaenssens E.M."/>
            <person name="Foster-Nyarko E."/>
            <person name="Jarju S."/>
            <person name="Secka A."/>
            <person name="Antonio M."/>
            <person name="Oren A."/>
            <person name="Chaudhuri R.R."/>
            <person name="La Ragione R."/>
            <person name="Hildebrand F."/>
            <person name="Pallen M.J."/>
        </authorList>
    </citation>
    <scope>NUCLEOTIDE SEQUENCE</scope>
    <source>
        <strain evidence="7">ChiGjej2B2-12916</strain>
    </source>
</reference>